<evidence type="ECO:0000259" key="1">
    <source>
        <dbReference type="SMART" id="SM01349"/>
    </source>
</evidence>
<organism evidence="2 3">
    <name type="scientific">Blepharisma stoltei</name>
    <dbReference type="NCBI Taxonomy" id="1481888"/>
    <lineage>
        <taxon>Eukaryota</taxon>
        <taxon>Sar</taxon>
        <taxon>Alveolata</taxon>
        <taxon>Ciliophora</taxon>
        <taxon>Postciliodesmatophora</taxon>
        <taxon>Heterotrichea</taxon>
        <taxon>Heterotrichida</taxon>
        <taxon>Blepharismidae</taxon>
        <taxon>Blepharisma</taxon>
    </lineage>
</organism>
<dbReference type="Pfam" id="PF12348">
    <property type="entry name" value="CLASP_N"/>
    <property type="match status" value="1"/>
</dbReference>
<dbReference type="SMART" id="SM01349">
    <property type="entry name" value="TOG"/>
    <property type="match status" value="2"/>
</dbReference>
<proteinExistence type="predicted"/>
<dbReference type="EMBL" id="CAJZBQ010000050">
    <property type="protein sequence ID" value="CAG9330038.1"/>
    <property type="molecule type" value="Genomic_DNA"/>
</dbReference>
<dbReference type="Proteomes" id="UP001162131">
    <property type="component" value="Unassembled WGS sequence"/>
</dbReference>
<gene>
    <name evidence="2" type="ORF">BSTOLATCC_MIC50148</name>
</gene>
<feature type="domain" description="TOG" evidence="1">
    <location>
        <begin position="1"/>
        <end position="237"/>
    </location>
</feature>
<dbReference type="GO" id="GO:0005819">
    <property type="term" value="C:spindle"/>
    <property type="evidence" value="ECO:0007669"/>
    <property type="project" value="UniProtKB-ARBA"/>
</dbReference>
<dbReference type="SUPFAM" id="SSF48371">
    <property type="entry name" value="ARM repeat"/>
    <property type="match status" value="1"/>
</dbReference>
<dbReference type="InterPro" id="IPR024395">
    <property type="entry name" value="CLASP_N_dom"/>
</dbReference>
<dbReference type="PANTHER" id="PTHR21567:SF9">
    <property type="entry name" value="CLIP-ASSOCIATING PROTEIN"/>
    <property type="match status" value="1"/>
</dbReference>
<reference evidence="2" key="1">
    <citation type="submission" date="2021-09" db="EMBL/GenBank/DDBJ databases">
        <authorList>
            <consortium name="AG Swart"/>
            <person name="Singh M."/>
            <person name="Singh A."/>
            <person name="Seah K."/>
            <person name="Emmerich C."/>
        </authorList>
    </citation>
    <scope>NUCLEOTIDE SEQUENCE</scope>
    <source>
        <strain evidence="2">ATCC30299</strain>
    </source>
</reference>
<dbReference type="GO" id="GO:0000226">
    <property type="term" value="P:microtubule cytoskeleton organization"/>
    <property type="evidence" value="ECO:0007669"/>
    <property type="project" value="UniProtKB-ARBA"/>
</dbReference>
<dbReference type="GO" id="GO:0008017">
    <property type="term" value="F:microtubule binding"/>
    <property type="evidence" value="ECO:0007669"/>
    <property type="project" value="TreeGrafter"/>
</dbReference>
<dbReference type="Gene3D" id="1.25.10.10">
    <property type="entry name" value="Leucine-rich Repeat Variant"/>
    <property type="match status" value="3"/>
</dbReference>
<dbReference type="InterPro" id="IPR016024">
    <property type="entry name" value="ARM-type_fold"/>
</dbReference>
<dbReference type="InterPro" id="IPR034085">
    <property type="entry name" value="TOG"/>
</dbReference>
<accession>A0AAU9JZK7</accession>
<feature type="domain" description="TOG" evidence="1">
    <location>
        <begin position="275"/>
        <end position="490"/>
    </location>
</feature>
<keyword evidence="3" id="KW-1185">Reference proteome</keyword>
<evidence type="ECO:0000313" key="2">
    <source>
        <dbReference type="EMBL" id="CAG9330038.1"/>
    </source>
</evidence>
<dbReference type="GO" id="GO:0000278">
    <property type="term" value="P:mitotic cell cycle"/>
    <property type="evidence" value="ECO:0007669"/>
    <property type="project" value="UniProtKB-ARBA"/>
</dbReference>
<comment type="caution">
    <text evidence="2">The sequence shown here is derived from an EMBL/GenBank/DDBJ whole genome shotgun (WGS) entry which is preliminary data.</text>
</comment>
<dbReference type="InterPro" id="IPR011989">
    <property type="entry name" value="ARM-like"/>
</dbReference>
<dbReference type="GO" id="GO:0005881">
    <property type="term" value="C:cytoplasmic microtubule"/>
    <property type="evidence" value="ECO:0007669"/>
    <property type="project" value="TreeGrafter"/>
</dbReference>
<protein>
    <recommendedName>
        <fullName evidence="1">TOG domain-containing protein</fullName>
    </recommendedName>
</protein>
<dbReference type="AlphaFoldDB" id="A0AAU9JZK7"/>
<dbReference type="PANTHER" id="PTHR21567">
    <property type="entry name" value="CLASP"/>
    <property type="match status" value="1"/>
</dbReference>
<name>A0AAU9JZK7_9CILI</name>
<sequence length="745" mass="85115">MQSNSVHIDNLGDTKSEWTLRLRSLQYLQESLTNGESSYADFIEEYKSFIPHLIIQLKDIRSAIVKESIKVLEIASYRFKSTFEPAAFQFVDVLFQMINSSTNLISKSGYEGLKHIIENVYSWKIVLKIAENCKNKSQAIRQVGAECLEFILREYPKYLLDQGEQSTHNLIETVVSAVKGILQDSAPRIRDTGKNAYCALLEKYPEKASQLLNSLPTPLRKAIEEVQARKNPNFLVDKSMDFPVDPKILAEDISEYENMDIYTAVRMAITGGIIKQNNEVNIDLLIKKTHQNNWSARESAFQNLAEVLTKTKKEEDVDKAIPTVLSHLQDKHIKVVYGSLDCLSVIIQHTRNKLTANLPQIMKDVLEWSVHKKESVSSKANSILAQLLETFTADELLNHLLGVSLSRPNVKLAMIEIMSYLIETSETFCFNQYSMSNFVKKLSQLTQDSSTPLIQAIIKTLEAACDKNVFWTLQGILELPFDEQQVFKKLCQEHSPMLEEMLRGYSKNRYVPTIDVIEEVEEEEMSGSVREIDFNEVLQECRAKGPREYIGYLQYLIGKGELPYDSVKEVVEVLINSLDEQYEEEFKKTLRGLGLIAKTYNIDRVGGKIIIGLREVFTWQKHSLIEDANGVLKIIIEKMSTCNAVKALLESIDGAESVVLEKYLDFLKDIVKERTDIKFFGKEIAVKLRDLFGNTSPEVRKNAVLTLAELREMMGKDFDNLYELFSLSQKKLIEIYHQKISSEEP</sequence>
<evidence type="ECO:0000313" key="3">
    <source>
        <dbReference type="Proteomes" id="UP001162131"/>
    </source>
</evidence>